<feature type="transmembrane region" description="Helical" evidence="1">
    <location>
        <begin position="76"/>
        <end position="97"/>
    </location>
</feature>
<keyword evidence="1" id="KW-0812">Transmembrane</keyword>
<reference evidence="2" key="1">
    <citation type="journal article" date="2014" name="Genome Announc.">
        <title>Draft Genome Sequences of Marine Flavobacterium Nonlabens Strains NR17, NR24, NR27, NR32, NR33, and Ara13.</title>
        <authorList>
            <person name="Nakanishi M."/>
            <person name="Meirelles P."/>
            <person name="Suzuki R."/>
            <person name="Takatani N."/>
            <person name="Mino S."/>
            <person name="Suda W."/>
            <person name="Oshima K."/>
            <person name="Hattori M."/>
            <person name="Ohkuma M."/>
            <person name="Hosokawa M."/>
            <person name="Miyashita K."/>
            <person name="Thompson F.L."/>
            <person name="Niwa A."/>
            <person name="Sawabe T."/>
            <person name="Sawabe T."/>
        </authorList>
    </citation>
    <scope>NUCLEOTIDE SEQUENCE [LARGE SCALE GENOMIC DNA]</scope>
    <source>
        <strain evidence="2">JCM 19294</strain>
    </source>
</reference>
<dbReference type="InterPro" id="IPR019734">
    <property type="entry name" value="TPR_rpt"/>
</dbReference>
<dbReference type="STRING" id="319236.BST91_09035"/>
<dbReference type="EMBL" id="BBML01000002">
    <property type="protein sequence ID" value="GAK96218.1"/>
    <property type="molecule type" value="Genomic_DNA"/>
</dbReference>
<protein>
    <recommendedName>
        <fullName evidence="4">Tetratricopeptide repeat protein</fullName>
    </recommendedName>
</protein>
<keyword evidence="1" id="KW-0472">Membrane</keyword>
<dbReference type="AlphaFoldDB" id="A0A090Q399"/>
<accession>A0A090Q399</accession>
<dbReference type="RefSeq" id="WP_042277389.1">
    <property type="nucleotide sequence ID" value="NZ_BBML01000002.1"/>
</dbReference>
<evidence type="ECO:0000313" key="3">
    <source>
        <dbReference type="Proteomes" id="UP000029221"/>
    </source>
</evidence>
<dbReference type="eggNOG" id="ENOG5032ZU8">
    <property type="taxonomic scope" value="Bacteria"/>
</dbReference>
<dbReference type="InterPro" id="IPR011990">
    <property type="entry name" value="TPR-like_helical_dom_sf"/>
</dbReference>
<proteinExistence type="predicted"/>
<dbReference type="Proteomes" id="UP000029221">
    <property type="component" value="Unassembled WGS sequence"/>
</dbReference>
<dbReference type="Gene3D" id="1.25.40.10">
    <property type="entry name" value="Tetratricopeptide repeat domain"/>
    <property type="match status" value="1"/>
</dbReference>
<organism evidence="2 3">
    <name type="scientific">Nonlabens tegetincola</name>
    <dbReference type="NCBI Taxonomy" id="323273"/>
    <lineage>
        <taxon>Bacteria</taxon>
        <taxon>Pseudomonadati</taxon>
        <taxon>Bacteroidota</taxon>
        <taxon>Flavobacteriia</taxon>
        <taxon>Flavobacteriales</taxon>
        <taxon>Flavobacteriaceae</taxon>
        <taxon>Nonlabens</taxon>
    </lineage>
</organism>
<dbReference type="SMART" id="SM00028">
    <property type="entry name" value="TPR"/>
    <property type="match status" value="2"/>
</dbReference>
<gene>
    <name evidence="2" type="ORF">JCM19294_1731</name>
</gene>
<evidence type="ECO:0000256" key="1">
    <source>
        <dbReference type="SAM" id="Phobius"/>
    </source>
</evidence>
<keyword evidence="1" id="KW-1133">Transmembrane helix</keyword>
<comment type="caution">
    <text evidence="2">The sequence shown here is derived from an EMBL/GenBank/DDBJ whole genome shotgun (WGS) entry which is preliminary data.</text>
</comment>
<evidence type="ECO:0008006" key="4">
    <source>
        <dbReference type="Google" id="ProtNLM"/>
    </source>
</evidence>
<sequence>MDKEQLIQLIIHNKANDYQKNEFEKLVNTDLEFKKSYQEALDMRAALIKSKSAELRSLFDKLESTHRDKKQFSRKLSIKTIIPFVAAASILLFILLWNSSPSNDEIYNQYYTPYRNVIVNIERGETIGDDQVSRAFYNYESKNYAVAYKQFDSIYNQDNQSFYLFYQANAALGNEDYSSAIELYKEHQKLQDDFYARSRWYLALSYVKIGEKEKAILVLDKIIDNQSYNYKKAQSLLQTLKE</sequence>
<name>A0A090Q399_9FLAO</name>
<evidence type="ECO:0000313" key="2">
    <source>
        <dbReference type="EMBL" id="GAK96218.1"/>
    </source>
</evidence>
<dbReference type="SUPFAM" id="SSF48452">
    <property type="entry name" value="TPR-like"/>
    <property type="match status" value="1"/>
</dbReference>
<keyword evidence="3" id="KW-1185">Reference proteome</keyword>